<feature type="signal peptide" evidence="1">
    <location>
        <begin position="1"/>
        <end position="18"/>
    </location>
</feature>
<dbReference type="RefSeq" id="WP_091148223.1">
    <property type="nucleotide sequence ID" value="NZ_FNAI01000003.1"/>
</dbReference>
<protein>
    <submittedName>
        <fullName evidence="3">Putative membrane protein</fullName>
    </submittedName>
</protein>
<sequence>MKKTIAILLLCLCRFAQAQIPQPDPDTTAKHFLIVASIKNLQEISAGEQAIQRAKKPEIKSFGQMMIKDHRGAEQQLLTLTKLQHIDLPPQATGGIKPDLLLAGTPNFDSAYVHAMSAGHGNTVQMFENYATTGKDPAVKAWAQQMLPSLKMHLERIKIIEKQLK</sequence>
<reference evidence="3 4" key="1">
    <citation type="submission" date="2016-10" db="EMBL/GenBank/DDBJ databases">
        <authorList>
            <person name="de Groot N.N."/>
        </authorList>
    </citation>
    <scope>NUCLEOTIDE SEQUENCE [LARGE SCALE GENOMIC DNA]</scope>
    <source>
        <strain evidence="3 4">47C3B</strain>
    </source>
</reference>
<evidence type="ECO:0000259" key="2">
    <source>
        <dbReference type="Pfam" id="PF13628"/>
    </source>
</evidence>
<dbReference type="Pfam" id="PF13628">
    <property type="entry name" value="DUF4142"/>
    <property type="match status" value="1"/>
</dbReference>
<dbReference type="Proteomes" id="UP000199072">
    <property type="component" value="Unassembled WGS sequence"/>
</dbReference>
<name>A0A1G6ZBF4_9SPHI</name>
<organism evidence="3 4">
    <name type="scientific">Mucilaginibacter pineti</name>
    <dbReference type="NCBI Taxonomy" id="1391627"/>
    <lineage>
        <taxon>Bacteria</taxon>
        <taxon>Pseudomonadati</taxon>
        <taxon>Bacteroidota</taxon>
        <taxon>Sphingobacteriia</taxon>
        <taxon>Sphingobacteriales</taxon>
        <taxon>Sphingobacteriaceae</taxon>
        <taxon>Mucilaginibacter</taxon>
    </lineage>
</organism>
<proteinExistence type="predicted"/>
<keyword evidence="4" id="KW-1185">Reference proteome</keyword>
<dbReference type="InterPro" id="IPR012347">
    <property type="entry name" value="Ferritin-like"/>
</dbReference>
<feature type="chain" id="PRO_5011729587" evidence="1">
    <location>
        <begin position="19"/>
        <end position="165"/>
    </location>
</feature>
<dbReference type="PANTHER" id="PTHR38593:SF1">
    <property type="entry name" value="BLR2558 PROTEIN"/>
    <property type="match status" value="1"/>
</dbReference>
<gene>
    <name evidence="3" type="ORF">SAMN05216464_103293</name>
</gene>
<accession>A0A1G6ZBF4</accession>
<dbReference type="InterPro" id="IPR025419">
    <property type="entry name" value="DUF4142"/>
</dbReference>
<dbReference type="OrthoDB" id="883203at2"/>
<keyword evidence="1" id="KW-0732">Signal</keyword>
<evidence type="ECO:0000313" key="3">
    <source>
        <dbReference type="EMBL" id="SDE00084.1"/>
    </source>
</evidence>
<dbReference type="AlphaFoldDB" id="A0A1G6ZBF4"/>
<feature type="domain" description="DUF4142" evidence="2">
    <location>
        <begin position="28"/>
        <end position="158"/>
    </location>
</feature>
<dbReference type="Gene3D" id="1.20.1260.10">
    <property type="match status" value="1"/>
</dbReference>
<evidence type="ECO:0000313" key="4">
    <source>
        <dbReference type="Proteomes" id="UP000199072"/>
    </source>
</evidence>
<evidence type="ECO:0000256" key="1">
    <source>
        <dbReference type="SAM" id="SignalP"/>
    </source>
</evidence>
<dbReference type="STRING" id="1391627.SAMN05216464_103293"/>
<dbReference type="PANTHER" id="PTHR38593">
    <property type="entry name" value="BLR2558 PROTEIN"/>
    <property type="match status" value="1"/>
</dbReference>
<dbReference type="EMBL" id="FNAI01000003">
    <property type="protein sequence ID" value="SDE00084.1"/>
    <property type="molecule type" value="Genomic_DNA"/>
</dbReference>